<protein>
    <submittedName>
        <fullName evidence="1">Uncharacterized protein</fullName>
    </submittedName>
</protein>
<name>A0A3G5AIF9_9VIRU</name>
<proteinExistence type="predicted"/>
<gene>
    <name evidence="1" type="ORF">Sylvanvirus17_6</name>
</gene>
<accession>A0A3G5AIF9</accession>
<reference evidence="1" key="1">
    <citation type="submission" date="2018-10" db="EMBL/GenBank/DDBJ databases">
        <title>Hidden diversity of soil giant viruses.</title>
        <authorList>
            <person name="Schulz F."/>
            <person name="Alteio L."/>
            <person name="Goudeau D."/>
            <person name="Ryan E.M."/>
            <person name="Malmstrom R.R."/>
            <person name="Blanchard J."/>
            <person name="Woyke T."/>
        </authorList>
    </citation>
    <scope>NUCLEOTIDE SEQUENCE</scope>
    <source>
        <strain evidence="1">SYV1</strain>
    </source>
</reference>
<organism evidence="1">
    <name type="scientific">Sylvanvirus sp</name>
    <dbReference type="NCBI Taxonomy" id="2487774"/>
    <lineage>
        <taxon>Viruses</taxon>
    </lineage>
</organism>
<evidence type="ECO:0000313" key="1">
    <source>
        <dbReference type="EMBL" id="AYV86987.1"/>
    </source>
</evidence>
<sequence>MSIDNDNYLTSITAFTVYKTPDGRNFESIEEAKKHVEAIRIEKAKLELATMKDFITASYDALGLLTTVCQCQSARVTCLLHLCTCDKLKICDRHTNVILTKSKGCYWCKYTDCNKNKC</sequence>
<dbReference type="EMBL" id="MK072523">
    <property type="protein sequence ID" value="AYV86987.1"/>
    <property type="molecule type" value="Genomic_DNA"/>
</dbReference>